<proteinExistence type="predicted"/>
<protein>
    <submittedName>
        <fullName evidence="1">Uncharacterized protein</fullName>
    </submittedName>
</protein>
<dbReference type="EMBL" id="SHMG01000015">
    <property type="protein sequence ID" value="TAA36523.1"/>
    <property type="molecule type" value="Genomic_DNA"/>
</dbReference>
<gene>
    <name evidence="1" type="ORF">EA655_18920</name>
</gene>
<dbReference type="AlphaFoldDB" id="A0A4Q8LWN2"/>
<name>A0A4Q8LWN2_9GAMM</name>
<dbReference type="RefSeq" id="WP_130535899.1">
    <property type="nucleotide sequence ID" value="NZ_SHMG01000015.1"/>
</dbReference>
<dbReference type="Proteomes" id="UP000294164">
    <property type="component" value="Unassembled WGS sequence"/>
</dbReference>
<sequence length="151" mass="16436">MSKISLSGIMASVVFVAIMLISTEAKAVRDESYNLIVLDGAGNVIGQHAEFCNNYQYEGGQMQGANVVEIVTGCSQYYATNCQLIPHSNDFATWSCEEAVYNTITVTENYAGSYGVTAEWFCNTYSPICKIPDATLLPGHGFDLVQIWPAP</sequence>
<evidence type="ECO:0000313" key="1">
    <source>
        <dbReference type="EMBL" id="TAA36523.1"/>
    </source>
</evidence>
<accession>A0A4Q8LWN2</accession>
<evidence type="ECO:0000313" key="2">
    <source>
        <dbReference type="Proteomes" id="UP000294164"/>
    </source>
</evidence>
<comment type="caution">
    <text evidence="1">The sequence shown here is derived from an EMBL/GenBank/DDBJ whole genome shotgun (WGS) entry which is preliminary data.</text>
</comment>
<reference evidence="1 2" key="1">
    <citation type="submission" date="2019-02" db="EMBL/GenBank/DDBJ databases">
        <title>WGS of Pseudoxanthomonas species novum from clinical isolates.</title>
        <authorList>
            <person name="Bernier A.-M."/>
            <person name="Bernard K."/>
            <person name="Vachon A."/>
        </authorList>
    </citation>
    <scope>NUCLEOTIDE SEQUENCE [LARGE SCALE GENOMIC DNA]</scope>
    <source>
        <strain evidence="1 2">NML130969</strain>
    </source>
</reference>
<organism evidence="1 2">
    <name type="scientific">Pseudoxanthomonas winnipegensis</name>
    <dbReference type="NCBI Taxonomy" id="2480810"/>
    <lineage>
        <taxon>Bacteria</taxon>
        <taxon>Pseudomonadati</taxon>
        <taxon>Pseudomonadota</taxon>
        <taxon>Gammaproteobacteria</taxon>
        <taxon>Lysobacterales</taxon>
        <taxon>Lysobacteraceae</taxon>
        <taxon>Pseudoxanthomonas</taxon>
    </lineage>
</organism>